<dbReference type="InterPro" id="IPR029063">
    <property type="entry name" value="SAM-dependent_MTases_sf"/>
</dbReference>
<evidence type="ECO:0000256" key="2">
    <source>
        <dbReference type="ARBA" id="ARBA00022679"/>
    </source>
</evidence>
<proteinExistence type="predicted"/>
<accession>A0A6J4TZ87</accession>
<dbReference type="CDD" id="cd02440">
    <property type="entry name" value="AdoMet_MTases"/>
    <property type="match status" value="1"/>
</dbReference>
<keyword evidence="1" id="KW-0489">Methyltransferase</keyword>
<evidence type="ECO:0000256" key="1">
    <source>
        <dbReference type="ARBA" id="ARBA00022603"/>
    </source>
</evidence>
<dbReference type="PANTHER" id="PTHR43861">
    <property type="entry name" value="TRANS-ACONITATE 2-METHYLTRANSFERASE-RELATED"/>
    <property type="match status" value="1"/>
</dbReference>
<evidence type="ECO:0000259" key="4">
    <source>
        <dbReference type="Pfam" id="PF13649"/>
    </source>
</evidence>
<dbReference type="Gene3D" id="3.40.50.150">
    <property type="entry name" value="Vaccinia Virus protein VP39"/>
    <property type="match status" value="1"/>
</dbReference>
<organism evidence="5">
    <name type="scientific">uncultured Thermomicrobiales bacterium</name>
    <dbReference type="NCBI Taxonomy" id="1645740"/>
    <lineage>
        <taxon>Bacteria</taxon>
        <taxon>Pseudomonadati</taxon>
        <taxon>Thermomicrobiota</taxon>
        <taxon>Thermomicrobia</taxon>
        <taxon>Thermomicrobiales</taxon>
        <taxon>environmental samples</taxon>
    </lineage>
</organism>
<feature type="domain" description="Methyltransferase" evidence="4">
    <location>
        <begin position="48"/>
        <end position="141"/>
    </location>
</feature>
<dbReference type="PANTHER" id="PTHR43861:SF1">
    <property type="entry name" value="TRANS-ACONITATE 2-METHYLTRANSFERASE"/>
    <property type="match status" value="1"/>
</dbReference>
<reference evidence="5" key="1">
    <citation type="submission" date="2020-02" db="EMBL/GenBank/DDBJ databases">
        <authorList>
            <person name="Meier V. D."/>
        </authorList>
    </citation>
    <scope>NUCLEOTIDE SEQUENCE</scope>
    <source>
        <strain evidence="5">AVDCRST_MAG59</strain>
    </source>
</reference>
<protein>
    <submittedName>
        <fullName evidence="5">Biotin synthesis protein BioC</fullName>
    </submittedName>
</protein>
<feature type="region of interest" description="Disordered" evidence="3">
    <location>
        <begin position="1"/>
        <end position="21"/>
    </location>
</feature>
<dbReference type="InterPro" id="IPR041698">
    <property type="entry name" value="Methyltransf_25"/>
</dbReference>
<evidence type="ECO:0000313" key="5">
    <source>
        <dbReference type="EMBL" id="CAA9536439.1"/>
    </source>
</evidence>
<dbReference type="AlphaFoldDB" id="A0A6J4TZ87"/>
<evidence type="ECO:0000256" key="3">
    <source>
        <dbReference type="SAM" id="MobiDB-lite"/>
    </source>
</evidence>
<keyword evidence="2" id="KW-0808">Transferase</keyword>
<dbReference type="SUPFAM" id="SSF53335">
    <property type="entry name" value="S-adenosyl-L-methionine-dependent methyltransferases"/>
    <property type="match status" value="1"/>
</dbReference>
<sequence length="272" mass="29961">MTDTAPTATPPPSPEWNAPDYHRLSNPHVSWGRRVLDRLPLRGDETAIDAGCGTGRLTADLLERLPHGRVIAVDQSRNMLAEAEATLRPRFADRVAFVQSDLLELRLPEPVDAVFSTATFHWIGDHLALFGRLYDLLQPGGRLVAQCGGGSNLAALMDRFAALTGDPPYRDVFAGWAGPWHFADDTETADRLARVGFVDVKTDLEEAPTAMPDSATYRAFLETVILRSHLERVPAAADRDALLDRLTALAAADPVPFLFDYWRLNLAGRRPD</sequence>
<name>A0A6J4TZ87_9BACT</name>
<dbReference type="GO" id="GO:0008168">
    <property type="term" value="F:methyltransferase activity"/>
    <property type="evidence" value="ECO:0007669"/>
    <property type="project" value="UniProtKB-KW"/>
</dbReference>
<gene>
    <name evidence="5" type="ORF">AVDCRST_MAG59-364</name>
</gene>
<dbReference type="Pfam" id="PF13649">
    <property type="entry name" value="Methyltransf_25"/>
    <property type="match status" value="1"/>
</dbReference>
<dbReference type="EMBL" id="CADCWF010000015">
    <property type="protein sequence ID" value="CAA9536439.1"/>
    <property type="molecule type" value="Genomic_DNA"/>
</dbReference>
<dbReference type="GO" id="GO:0032259">
    <property type="term" value="P:methylation"/>
    <property type="evidence" value="ECO:0007669"/>
    <property type="project" value="UniProtKB-KW"/>
</dbReference>